<dbReference type="Gene3D" id="1.10.490.10">
    <property type="entry name" value="Globins"/>
    <property type="match status" value="1"/>
</dbReference>
<evidence type="ECO:0000256" key="4">
    <source>
        <dbReference type="ARBA" id="ARBA00023004"/>
    </source>
</evidence>
<evidence type="ECO:0000256" key="1">
    <source>
        <dbReference type="ARBA" id="ARBA00022448"/>
    </source>
</evidence>
<accession>A0A0C4WQX6</accession>
<evidence type="ECO:0000256" key="3">
    <source>
        <dbReference type="ARBA" id="ARBA00022723"/>
    </source>
</evidence>
<keyword evidence="1" id="KW-0813">Transport</keyword>
<dbReference type="Pfam" id="PF01152">
    <property type="entry name" value="Bac_globin"/>
    <property type="match status" value="1"/>
</dbReference>
<reference evidence="6 7" key="1">
    <citation type="journal article" date="2015" name="PLoS ONE">
        <title>Azotobacter Genomes: The Genome of Azotobacter chroococcum NCIMB 8003 (ATCC 4412).</title>
        <authorList>
            <person name="Robson R.L."/>
            <person name="Jones R."/>
            <person name="Robson R.M."/>
            <person name="Schwartz A."/>
            <person name="Richardson T.H."/>
        </authorList>
    </citation>
    <scope>NUCLEOTIDE SEQUENCE [LARGE SCALE GENOMIC DNA]</scope>
    <source>
        <strain evidence="6 7">NCIMB 8003</strain>
    </source>
</reference>
<dbReference type="SUPFAM" id="SSF46458">
    <property type="entry name" value="Globin-like"/>
    <property type="match status" value="1"/>
</dbReference>
<dbReference type="InterPro" id="IPR001486">
    <property type="entry name" value="Hemoglobin_trunc"/>
</dbReference>
<dbReference type="CDD" id="cd14773">
    <property type="entry name" value="TrHb2_PhHbO-like_O"/>
    <property type="match status" value="1"/>
</dbReference>
<proteinExistence type="inferred from homology"/>
<dbReference type="InterPro" id="IPR044203">
    <property type="entry name" value="GlbO/GLB3-like"/>
</dbReference>
<dbReference type="InterPro" id="IPR012292">
    <property type="entry name" value="Globin/Proto"/>
</dbReference>
<evidence type="ECO:0000313" key="7">
    <source>
        <dbReference type="Proteomes" id="UP000068210"/>
    </source>
</evidence>
<dbReference type="PANTHER" id="PTHR47366:SF1">
    <property type="entry name" value="TWO-ON-TWO HEMOGLOBIN-3"/>
    <property type="match status" value="1"/>
</dbReference>
<evidence type="ECO:0000256" key="5">
    <source>
        <dbReference type="ARBA" id="ARBA00034496"/>
    </source>
</evidence>
<dbReference type="Proteomes" id="UP000068210">
    <property type="component" value="Chromosome"/>
</dbReference>
<dbReference type="GO" id="GO:0005344">
    <property type="term" value="F:oxygen carrier activity"/>
    <property type="evidence" value="ECO:0007669"/>
    <property type="project" value="InterPro"/>
</dbReference>
<evidence type="ECO:0000313" key="6">
    <source>
        <dbReference type="EMBL" id="AJE21985.1"/>
    </source>
</evidence>
<sequence length="131" mass="14624">MINVLTPYQLLGGAEGVRRLCNAFYDNMERLPEAETIRRMHGADTGPVREKLFEYLSGWLGGPKLYLEKYGTVAMGPAHRPFAIGPKERDQWMLCLNKALDDIGASETAKGLIKAPIYAFADHLRNRATSV</sequence>
<dbReference type="KEGG" id="acx:Achr_25580"/>
<dbReference type="GO" id="GO:0046872">
    <property type="term" value="F:metal ion binding"/>
    <property type="evidence" value="ECO:0007669"/>
    <property type="project" value="UniProtKB-KW"/>
</dbReference>
<keyword evidence="3" id="KW-0479">Metal-binding</keyword>
<dbReference type="GO" id="GO:0020037">
    <property type="term" value="F:heme binding"/>
    <property type="evidence" value="ECO:0007669"/>
    <property type="project" value="InterPro"/>
</dbReference>
<organism evidence="6 7">
    <name type="scientific">Azotobacter chroococcum NCIMB 8003</name>
    <dbReference type="NCBI Taxonomy" id="1328314"/>
    <lineage>
        <taxon>Bacteria</taxon>
        <taxon>Pseudomonadati</taxon>
        <taxon>Pseudomonadota</taxon>
        <taxon>Gammaproteobacteria</taxon>
        <taxon>Pseudomonadales</taxon>
        <taxon>Pseudomonadaceae</taxon>
        <taxon>Azotobacter</taxon>
    </lineage>
</organism>
<keyword evidence="4" id="KW-0408">Iron</keyword>
<keyword evidence="2" id="KW-0349">Heme</keyword>
<dbReference type="GO" id="GO:0019825">
    <property type="term" value="F:oxygen binding"/>
    <property type="evidence" value="ECO:0007669"/>
    <property type="project" value="InterPro"/>
</dbReference>
<dbReference type="AlphaFoldDB" id="A0A0C4WQX6"/>
<dbReference type="HOGENOM" id="CLU_103526_3_0_6"/>
<gene>
    <name evidence="6" type="ORF">Achr_25580</name>
</gene>
<dbReference type="RefSeq" id="WP_039804930.1">
    <property type="nucleotide sequence ID" value="NZ_CP010415.1"/>
</dbReference>
<comment type="similarity">
    <text evidence="5">Belongs to the truncated hemoglobin family. Group II subfamily.</text>
</comment>
<name>A0A0C4WQX6_9GAMM</name>
<dbReference type="STRING" id="1328314.Achr_25580"/>
<dbReference type="EMBL" id="CP010415">
    <property type="protein sequence ID" value="AJE21985.1"/>
    <property type="molecule type" value="Genomic_DNA"/>
</dbReference>
<dbReference type="PANTHER" id="PTHR47366">
    <property type="entry name" value="TWO-ON-TWO HEMOGLOBIN-3"/>
    <property type="match status" value="1"/>
</dbReference>
<evidence type="ECO:0000256" key="2">
    <source>
        <dbReference type="ARBA" id="ARBA00022617"/>
    </source>
</evidence>
<keyword evidence="7" id="KW-1185">Reference proteome</keyword>
<dbReference type="InterPro" id="IPR009050">
    <property type="entry name" value="Globin-like_sf"/>
</dbReference>
<protein>
    <submittedName>
        <fullName evidence="6">Globin like protein</fullName>
    </submittedName>
</protein>